<name>A0ABT5MDL4_9BURK</name>
<reference evidence="4 5" key="1">
    <citation type="submission" date="2023-02" db="EMBL/GenBank/DDBJ databases">
        <title>Bacterial whole genome sequence for Curvibacter sp. HBC28.</title>
        <authorList>
            <person name="Le V."/>
            <person name="Ko S.-R."/>
            <person name="Ahn C.-Y."/>
            <person name="Oh H.-M."/>
        </authorList>
    </citation>
    <scope>NUCLEOTIDE SEQUENCE [LARGE SCALE GENOMIC DNA]</scope>
    <source>
        <strain evidence="4 5">HBC28</strain>
    </source>
</reference>
<dbReference type="PANTHER" id="PTHR20857:SF15">
    <property type="entry name" value="THIAMINE-PHOSPHATE SYNTHASE"/>
    <property type="match status" value="1"/>
</dbReference>
<comment type="caution">
    <text evidence="4">The sequence shown here is derived from an EMBL/GenBank/DDBJ whole genome shotgun (WGS) entry which is preliminary data.</text>
</comment>
<keyword evidence="5" id="KW-1185">Reference proteome</keyword>
<protein>
    <submittedName>
        <fullName evidence="4">Thiamine phosphate synthase</fullName>
    </submittedName>
</protein>
<dbReference type="InterPro" id="IPR022998">
    <property type="entry name" value="ThiamineP_synth_TenI"/>
</dbReference>
<evidence type="ECO:0000256" key="1">
    <source>
        <dbReference type="ARBA" id="ARBA00004948"/>
    </source>
</evidence>
<evidence type="ECO:0000256" key="2">
    <source>
        <dbReference type="ARBA" id="ARBA00022977"/>
    </source>
</evidence>
<dbReference type="Pfam" id="PF02581">
    <property type="entry name" value="TMP-TENI"/>
    <property type="match status" value="1"/>
</dbReference>
<dbReference type="InterPro" id="IPR036206">
    <property type="entry name" value="ThiamineP_synth_sf"/>
</dbReference>
<dbReference type="Gene3D" id="3.20.20.70">
    <property type="entry name" value="Aldolase class I"/>
    <property type="match status" value="1"/>
</dbReference>
<accession>A0ABT5MDL4</accession>
<comment type="pathway">
    <text evidence="1">Cofactor biosynthesis; thiamine diphosphate biosynthesis.</text>
</comment>
<evidence type="ECO:0000313" key="4">
    <source>
        <dbReference type="EMBL" id="MDD0814506.1"/>
    </source>
</evidence>
<dbReference type="InterPro" id="IPR013785">
    <property type="entry name" value="Aldolase_TIM"/>
</dbReference>
<evidence type="ECO:0000259" key="3">
    <source>
        <dbReference type="Pfam" id="PF02581"/>
    </source>
</evidence>
<sequence length="315" mass="34032">MPHPDPQTALAQTLLNTHQSRFGLASDLPSDAPSGPETYQAAWRACRALGFIERDAHCLAQAWQHRAQRTGRADDLSWPEQPEDFGLGQGLDPALAFAPCPQALGLYVVAPSAEWIARLARMGVPTLQLRFKSDQPQAIRQEVRAALQAVRGTEARLFINDHWQIAIEEGAWGVHLGQEDLEGLDLTPLRAAGLRLGVSTHGYAEMLLADRVQPSYIAMGAVFPTTLKAMATAPQGVARLQAYAQLMRRMAQPYPLVAIGGIERSRLPEVLASGVGSVAVVRAVLAAADPQAEVDAFQDALQNALQDASCRSPRV</sequence>
<gene>
    <name evidence="4" type="ORF">PSQ39_07690</name>
</gene>
<feature type="domain" description="Thiamine phosphate synthase/TenI" evidence="3">
    <location>
        <begin position="112"/>
        <end position="284"/>
    </location>
</feature>
<dbReference type="RefSeq" id="WP_273926120.1">
    <property type="nucleotide sequence ID" value="NZ_JAQSIO010000002.1"/>
</dbReference>
<proteinExistence type="predicted"/>
<dbReference type="PANTHER" id="PTHR20857">
    <property type="entry name" value="THIAMINE-PHOSPHATE PYROPHOSPHORYLASE"/>
    <property type="match status" value="1"/>
</dbReference>
<dbReference type="SUPFAM" id="SSF51391">
    <property type="entry name" value="Thiamin phosphate synthase"/>
    <property type="match status" value="1"/>
</dbReference>
<evidence type="ECO:0000313" key="5">
    <source>
        <dbReference type="Proteomes" id="UP001528672"/>
    </source>
</evidence>
<dbReference type="CDD" id="cd00564">
    <property type="entry name" value="TMP_TenI"/>
    <property type="match status" value="1"/>
</dbReference>
<dbReference type="Proteomes" id="UP001528672">
    <property type="component" value="Unassembled WGS sequence"/>
</dbReference>
<organism evidence="4 5">
    <name type="scientific">Curvibacter microcysteis</name>
    <dbReference type="NCBI Taxonomy" id="3026419"/>
    <lineage>
        <taxon>Bacteria</taxon>
        <taxon>Pseudomonadati</taxon>
        <taxon>Pseudomonadota</taxon>
        <taxon>Betaproteobacteria</taxon>
        <taxon>Burkholderiales</taxon>
        <taxon>Comamonadaceae</taxon>
        <taxon>Curvibacter</taxon>
    </lineage>
</organism>
<keyword evidence="2" id="KW-0784">Thiamine biosynthesis</keyword>
<dbReference type="EMBL" id="JAQSIO010000002">
    <property type="protein sequence ID" value="MDD0814506.1"/>
    <property type="molecule type" value="Genomic_DNA"/>
</dbReference>